<dbReference type="Gene3D" id="3.30.565.10">
    <property type="entry name" value="Histidine kinase-like ATPase, C-terminal domain"/>
    <property type="match status" value="1"/>
</dbReference>
<keyword evidence="5" id="KW-0547">Nucleotide-binding</keyword>
<keyword evidence="9" id="KW-0812">Transmembrane</keyword>
<feature type="transmembrane region" description="Helical" evidence="9">
    <location>
        <begin position="87"/>
        <end position="107"/>
    </location>
</feature>
<accession>A0A4S4JZE2</accession>
<keyword evidence="4" id="KW-0808">Transferase</keyword>
<keyword evidence="8" id="KW-0902">Two-component regulatory system</keyword>
<feature type="transmembrane region" description="Helical" evidence="9">
    <location>
        <begin position="59"/>
        <end position="80"/>
    </location>
</feature>
<keyword evidence="6" id="KW-0418">Kinase</keyword>
<dbReference type="PANTHER" id="PTHR24421:SF10">
    <property type="entry name" value="NITRATE_NITRITE SENSOR PROTEIN NARQ"/>
    <property type="match status" value="1"/>
</dbReference>
<evidence type="ECO:0000256" key="6">
    <source>
        <dbReference type="ARBA" id="ARBA00022777"/>
    </source>
</evidence>
<dbReference type="InterPro" id="IPR036890">
    <property type="entry name" value="HATPase_C_sf"/>
</dbReference>
<reference evidence="11 12" key="1">
    <citation type="submission" date="2014-01" db="EMBL/GenBank/DDBJ databases">
        <title>Draft genome sequencing of Bacillus alcalophilus CGMCC 1.3604.</title>
        <authorList>
            <person name="Yang J."/>
            <person name="Diao L."/>
            <person name="Yang S."/>
        </authorList>
    </citation>
    <scope>NUCLEOTIDE SEQUENCE [LARGE SCALE GENOMIC DNA]</scope>
    <source>
        <strain evidence="11 12">CGMCC 1.3604</strain>
    </source>
</reference>
<evidence type="ECO:0000256" key="3">
    <source>
        <dbReference type="ARBA" id="ARBA00022553"/>
    </source>
</evidence>
<gene>
    <name evidence="11" type="ORF">AJ85_09350</name>
</gene>
<keyword evidence="9" id="KW-1133">Transmembrane helix</keyword>
<protein>
    <recommendedName>
        <fullName evidence="2">histidine kinase</fullName>
        <ecNumber evidence="2">2.7.13.3</ecNumber>
    </recommendedName>
</protein>
<keyword evidence="3" id="KW-0597">Phosphoprotein</keyword>
<evidence type="ECO:0000259" key="10">
    <source>
        <dbReference type="Pfam" id="PF07730"/>
    </source>
</evidence>
<dbReference type="Proteomes" id="UP000297014">
    <property type="component" value="Unassembled WGS sequence"/>
</dbReference>
<dbReference type="Pfam" id="PF07730">
    <property type="entry name" value="HisKA_3"/>
    <property type="match status" value="1"/>
</dbReference>
<feature type="domain" description="Signal transduction histidine kinase subgroup 3 dimerisation and phosphoacceptor" evidence="10">
    <location>
        <begin position="173"/>
        <end position="236"/>
    </location>
</feature>
<dbReference type="InterPro" id="IPR011712">
    <property type="entry name" value="Sig_transdc_His_kin_sub3_dim/P"/>
</dbReference>
<evidence type="ECO:0000256" key="9">
    <source>
        <dbReference type="SAM" id="Phobius"/>
    </source>
</evidence>
<dbReference type="GO" id="GO:0016020">
    <property type="term" value="C:membrane"/>
    <property type="evidence" value="ECO:0007669"/>
    <property type="project" value="InterPro"/>
</dbReference>
<organism evidence="11 12">
    <name type="scientific">Alkalihalobacillus alcalophilus ATCC 27647 = CGMCC 1.3604</name>
    <dbReference type="NCBI Taxonomy" id="1218173"/>
    <lineage>
        <taxon>Bacteria</taxon>
        <taxon>Bacillati</taxon>
        <taxon>Bacillota</taxon>
        <taxon>Bacilli</taxon>
        <taxon>Bacillales</taxon>
        <taxon>Bacillaceae</taxon>
        <taxon>Alkalihalobacillus</taxon>
    </lineage>
</organism>
<evidence type="ECO:0000313" key="11">
    <source>
        <dbReference type="EMBL" id="THG90675.1"/>
    </source>
</evidence>
<dbReference type="GO" id="GO:0046983">
    <property type="term" value="F:protein dimerization activity"/>
    <property type="evidence" value="ECO:0007669"/>
    <property type="project" value="InterPro"/>
</dbReference>
<dbReference type="RefSeq" id="WP_003320526.1">
    <property type="nucleotide sequence ID" value="NZ_ALPT02000072.1"/>
</dbReference>
<keyword evidence="9" id="KW-0472">Membrane</keyword>
<dbReference type="EMBL" id="JALP01000125">
    <property type="protein sequence ID" value="THG90675.1"/>
    <property type="molecule type" value="Genomic_DNA"/>
</dbReference>
<name>A0A4S4JZE2_ALKAL</name>
<evidence type="ECO:0000256" key="1">
    <source>
        <dbReference type="ARBA" id="ARBA00000085"/>
    </source>
</evidence>
<evidence type="ECO:0000256" key="4">
    <source>
        <dbReference type="ARBA" id="ARBA00022679"/>
    </source>
</evidence>
<dbReference type="SUPFAM" id="SSF55874">
    <property type="entry name" value="ATPase domain of HSP90 chaperone/DNA topoisomerase II/histidine kinase"/>
    <property type="match status" value="1"/>
</dbReference>
<sequence length="359" mass="41341">MEKLEDPIWFVNGWRFLNLLVLTHLWYVGEYGIEGFLLIILLAIMVCLRYRYLMPVWTVSIDIVMCLVFIISYPAFVFGLSMPLFEAFLKGKWLFVFPIGLIALVLGDLTGSLFWYLLQSLFFGAFAFYAIKNRRESLLEVDNERRSRYELEQVKLDLLEAHSEVAQAAEVKERNRISRELHDHLGHDLTGSLLALQAYELVDDPERAKEMLAQVKERLHRSTKRLRDTVHNMTPVTFIGIERLERIVEEAKPLKIGFRYVGDLDLVPVHVWVLLEAILKEALTNVARHSNATKTDVELDVTDTIVRLRIQDNGTVQRKENNGSGIRSLQIRARTLKGSLTSDRSNGFLLVCVLPIERS</sequence>
<dbReference type="CDD" id="cd16917">
    <property type="entry name" value="HATPase_UhpB-NarQ-NarX-like"/>
    <property type="match status" value="1"/>
</dbReference>
<dbReference type="GO" id="GO:0000155">
    <property type="term" value="F:phosphorelay sensor kinase activity"/>
    <property type="evidence" value="ECO:0007669"/>
    <property type="project" value="InterPro"/>
</dbReference>
<evidence type="ECO:0000256" key="5">
    <source>
        <dbReference type="ARBA" id="ARBA00022741"/>
    </source>
</evidence>
<evidence type="ECO:0000256" key="2">
    <source>
        <dbReference type="ARBA" id="ARBA00012438"/>
    </source>
</evidence>
<dbReference type="GO" id="GO:0005524">
    <property type="term" value="F:ATP binding"/>
    <property type="evidence" value="ECO:0007669"/>
    <property type="project" value="UniProtKB-KW"/>
</dbReference>
<evidence type="ECO:0000313" key="12">
    <source>
        <dbReference type="Proteomes" id="UP000297014"/>
    </source>
</evidence>
<dbReference type="InterPro" id="IPR050482">
    <property type="entry name" value="Sensor_HK_TwoCompSys"/>
</dbReference>
<dbReference type="Gene3D" id="1.20.5.1930">
    <property type="match status" value="1"/>
</dbReference>
<evidence type="ECO:0000256" key="8">
    <source>
        <dbReference type="ARBA" id="ARBA00023012"/>
    </source>
</evidence>
<comment type="catalytic activity">
    <reaction evidence="1">
        <text>ATP + protein L-histidine = ADP + protein N-phospho-L-histidine.</text>
        <dbReference type="EC" id="2.7.13.3"/>
    </reaction>
</comment>
<proteinExistence type="predicted"/>
<dbReference type="EC" id="2.7.13.3" evidence="2"/>
<evidence type="ECO:0000256" key="7">
    <source>
        <dbReference type="ARBA" id="ARBA00022840"/>
    </source>
</evidence>
<dbReference type="PANTHER" id="PTHR24421">
    <property type="entry name" value="NITRATE/NITRITE SENSOR PROTEIN NARX-RELATED"/>
    <property type="match status" value="1"/>
</dbReference>
<keyword evidence="7" id="KW-0067">ATP-binding</keyword>
<comment type="caution">
    <text evidence="11">The sequence shown here is derived from an EMBL/GenBank/DDBJ whole genome shotgun (WGS) entry which is preliminary data.</text>
</comment>
<dbReference type="AlphaFoldDB" id="A0A4S4JZE2"/>